<keyword evidence="5" id="KW-1185">Reference proteome</keyword>
<protein>
    <submittedName>
        <fullName evidence="4">Glycosyltransferase family 4 protein</fullName>
    </submittedName>
</protein>
<dbReference type="Proteomes" id="UP000478148">
    <property type="component" value="Unassembled WGS sequence"/>
</dbReference>
<name>A0A6M1L1Q6_9ACTN</name>
<dbReference type="InterPro" id="IPR028098">
    <property type="entry name" value="Glyco_trans_4-like_N"/>
</dbReference>
<dbReference type="GO" id="GO:0016757">
    <property type="term" value="F:glycosyltransferase activity"/>
    <property type="evidence" value="ECO:0007669"/>
    <property type="project" value="UniProtKB-KW"/>
</dbReference>
<dbReference type="PANTHER" id="PTHR12526">
    <property type="entry name" value="GLYCOSYLTRANSFERASE"/>
    <property type="match status" value="1"/>
</dbReference>
<evidence type="ECO:0000256" key="1">
    <source>
        <dbReference type="ARBA" id="ARBA00022676"/>
    </source>
</evidence>
<organism evidence="4 5">
    <name type="scientific">Verrucosispora sioxanthis</name>
    <dbReference type="NCBI Taxonomy" id="2499994"/>
    <lineage>
        <taxon>Bacteria</taxon>
        <taxon>Bacillati</taxon>
        <taxon>Actinomycetota</taxon>
        <taxon>Actinomycetes</taxon>
        <taxon>Micromonosporales</taxon>
        <taxon>Micromonosporaceae</taxon>
        <taxon>Micromonospora</taxon>
    </lineage>
</organism>
<accession>A0A6M1L1Q6</accession>
<gene>
    <name evidence="4" type="ORF">ENC19_04930</name>
</gene>
<comment type="caution">
    <text evidence="4">The sequence shown here is derived from an EMBL/GenBank/DDBJ whole genome shotgun (WGS) entry which is preliminary data.</text>
</comment>
<evidence type="ECO:0000313" key="5">
    <source>
        <dbReference type="Proteomes" id="UP000478148"/>
    </source>
</evidence>
<dbReference type="Pfam" id="PF13692">
    <property type="entry name" value="Glyco_trans_1_4"/>
    <property type="match status" value="1"/>
</dbReference>
<evidence type="ECO:0000313" key="4">
    <source>
        <dbReference type="EMBL" id="NGM12067.1"/>
    </source>
</evidence>
<dbReference type="AlphaFoldDB" id="A0A6M1L1Q6"/>
<dbReference type="Gene3D" id="3.40.50.2000">
    <property type="entry name" value="Glycogen Phosphorylase B"/>
    <property type="match status" value="2"/>
</dbReference>
<dbReference type="Pfam" id="PF13439">
    <property type="entry name" value="Glyco_transf_4"/>
    <property type="match status" value="1"/>
</dbReference>
<feature type="domain" description="Glycosyltransferase subfamily 4-like N-terminal" evidence="3">
    <location>
        <begin position="18"/>
        <end position="179"/>
    </location>
</feature>
<dbReference type="SUPFAM" id="SSF53756">
    <property type="entry name" value="UDP-Glycosyltransferase/glycogen phosphorylase"/>
    <property type="match status" value="1"/>
</dbReference>
<reference evidence="4 5" key="1">
    <citation type="submission" date="2020-02" db="EMBL/GenBank/DDBJ databases">
        <title>Draft Genome Sequence of Verrucosispora sp. Strain CWR15, Isolated from Gulf of Mexico Sponge.</title>
        <authorList>
            <person name="Kennedy S.J."/>
            <person name="Cella E."/>
            <person name="Azarian T."/>
            <person name="Baker B.J."/>
            <person name="Shaw L.N."/>
        </authorList>
    </citation>
    <scope>NUCLEOTIDE SEQUENCE [LARGE SCALE GENOMIC DNA]</scope>
    <source>
        <strain evidence="4 5">CWR15</strain>
    </source>
</reference>
<evidence type="ECO:0000259" key="3">
    <source>
        <dbReference type="Pfam" id="PF13439"/>
    </source>
</evidence>
<dbReference type="EMBL" id="SAIY01000001">
    <property type="protein sequence ID" value="NGM12067.1"/>
    <property type="molecule type" value="Genomic_DNA"/>
</dbReference>
<keyword evidence="1" id="KW-0328">Glycosyltransferase</keyword>
<dbReference type="CDD" id="cd03801">
    <property type="entry name" value="GT4_PimA-like"/>
    <property type="match status" value="1"/>
</dbReference>
<dbReference type="RefSeq" id="WP_164445886.1">
    <property type="nucleotide sequence ID" value="NZ_SAIY01000001.1"/>
</dbReference>
<evidence type="ECO:0000256" key="2">
    <source>
        <dbReference type="ARBA" id="ARBA00022679"/>
    </source>
</evidence>
<sequence length="361" mass="38895">MRVLFVCTTGGAGRRQLGGAERFLAEMLPALAEQGVEVLAATPDDEVAATLRDSGIRWFRLAATRRVDLDYARDIRRLVDESRPDVVSAHLLSAAMHARAGLGVKGRQTPLVVALHNSLWQYRDAAASLRGKAAVQANITLDLIARRLRPHATVAVSAFEAEELRVRGRVDNVRVITNPLPAIWPTAGLTSLRPPTESIRVGFLGRLEREKGADLLTDIADALADAEFLVAGAGTLPIAARPNIRLVGRVDAASFLPTLDCLLVPSRVESFGRSALEAMSLGVPVVHSGVGGLAEITRRGAGVLAYQADLTTPAITAAIRAATRPGSDPGHRRELAREYASEHSFTRCVKNWFDLYRAVSR</sequence>
<keyword evidence="2 4" id="KW-0808">Transferase</keyword>
<proteinExistence type="predicted"/>